<keyword evidence="2" id="KW-1185">Reference proteome</keyword>
<dbReference type="AlphaFoldDB" id="A0A1M7RJX5"/>
<dbReference type="Pfam" id="PF13602">
    <property type="entry name" value="ADH_zinc_N_2"/>
    <property type="match status" value="1"/>
</dbReference>
<evidence type="ECO:0000313" key="2">
    <source>
        <dbReference type="Proteomes" id="UP000184440"/>
    </source>
</evidence>
<accession>A0A1M7RJX5</accession>
<dbReference type="STRING" id="134849.SAMN05443668_11728"/>
<dbReference type="Proteomes" id="UP000184440">
    <property type="component" value="Unassembled WGS sequence"/>
</dbReference>
<reference evidence="1 2" key="1">
    <citation type="submission" date="2016-11" db="EMBL/GenBank/DDBJ databases">
        <authorList>
            <person name="Jaros S."/>
            <person name="Januszkiewicz K."/>
            <person name="Wedrychowicz H."/>
        </authorList>
    </citation>
    <scope>NUCLEOTIDE SEQUENCE [LARGE SCALE GENOMIC DNA]</scope>
    <source>
        <strain evidence="1 2">DSM 46144</strain>
    </source>
</reference>
<dbReference type="SUPFAM" id="SSF51735">
    <property type="entry name" value="NAD(P)-binding Rossmann-fold domains"/>
    <property type="match status" value="1"/>
</dbReference>
<organism evidence="1 2">
    <name type="scientific">Cryptosporangium aurantiacum</name>
    <dbReference type="NCBI Taxonomy" id="134849"/>
    <lineage>
        <taxon>Bacteria</taxon>
        <taxon>Bacillati</taxon>
        <taxon>Actinomycetota</taxon>
        <taxon>Actinomycetes</taxon>
        <taxon>Cryptosporangiales</taxon>
        <taxon>Cryptosporangiaceae</taxon>
        <taxon>Cryptosporangium</taxon>
    </lineage>
</organism>
<sequence>MRDVDHVVDTVGGPHGYRFLPVVKPGGTISPVFLGEYHRDEAAARGITFPSGQVHSDGAQMAALAGLIDSGLVRVGLDSVFPLAEAAAAHRRAERGHLQGKIVLRVVPPGESAAATAAMSGSYGDG</sequence>
<dbReference type="EMBL" id="FRCS01000017">
    <property type="protein sequence ID" value="SHN46645.1"/>
    <property type="molecule type" value="Genomic_DNA"/>
</dbReference>
<dbReference type="Gene3D" id="3.90.180.10">
    <property type="entry name" value="Medium-chain alcohol dehydrogenases, catalytic domain"/>
    <property type="match status" value="1"/>
</dbReference>
<evidence type="ECO:0000313" key="1">
    <source>
        <dbReference type="EMBL" id="SHN46645.1"/>
    </source>
</evidence>
<protein>
    <submittedName>
        <fullName evidence="1">Zinc-binding dehydrogenase</fullName>
    </submittedName>
</protein>
<dbReference type="InterPro" id="IPR036291">
    <property type="entry name" value="NAD(P)-bd_dom_sf"/>
</dbReference>
<name>A0A1M7RJX5_9ACTN</name>
<dbReference type="Gene3D" id="3.40.50.720">
    <property type="entry name" value="NAD(P)-binding Rossmann-like Domain"/>
    <property type="match status" value="1"/>
</dbReference>
<proteinExistence type="predicted"/>
<gene>
    <name evidence="1" type="ORF">SAMN05443668_11728</name>
</gene>